<protein>
    <submittedName>
        <fullName evidence="1">Uncharacterized protein</fullName>
    </submittedName>
</protein>
<comment type="caution">
    <text evidence="1">The sequence shown here is derived from an EMBL/GenBank/DDBJ whole genome shotgun (WGS) entry which is preliminary data.</text>
</comment>
<dbReference type="Proteomes" id="UP001501842">
    <property type="component" value="Unassembled WGS sequence"/>
</dbReference>
<dbReference type="RefSeq" id="WP_344458522.1">
    <property type="nucleotide sequence ID" value="NZ_BAAATZ010000057.1"/>
</dbReference>
<evidence type="ECO:0000313" key="1">
    <source>
        <dbReference type="EMBL" id="GAA2738933.1"/>
    </source>
</evidence>
<reference evidence="2" key="1">
    <citation type="journal article" date="2019" name="Int. J. Syst. Evol. Microbiol.">
        <title>The Global Catalogue of Microorganisms (GCM) 10K type strain sequencing project: providing services to taxonomists for standard genome sequencing and annotation.</title>
        <authorList>
            <consortium name="The Broad Institute Genomics Platform"/>
            <consortium name="The Broad Institute Genome Sequencing Center for Infectious Disease"/>
            <person name="Wu L."/>
            <person name="Ma J."/>
        </authorList>
    </citation>
    <scope>NUCLEOTIDE SEQUENCE [LARGE SCALE GENOMIC DNA]</scope>
    <source>
        <strain evidence="2">JCM 8201</strain>
    </source>
</reference>
<evidence type="ECO:0000313" key="2">
    <source>
        <dbReference type="Proteomes" id="UP001501842"/>
    </source>
</evidence>
<organism evidence="1 2">
    <name type="scientific">Actinocorallia aurantiaca</name>
    <dbReference type="NCBI Taxonomy" id="46204"/>
    <lineage>
        <taxon>Bacteria</taxon>
        <taxon>Bacillati</taxon>
        <taxon>Actinomycetota</taxon>
        <taxon>Actinomycetes</taxon>
        <taxon>Streptosporangiales</taxon>
        <taxon>Thermomonosporaceae</taxon>
        <taxon>Actinocorallia</taxon>
    </lineage>
</organism>
<sequence>MTVRPPADVVAALDGAFAAAPRPTNIDACSCCIRAEEIAVLLNTPRQRLQVDDLVAYGVHVMNTVGGTEDLRYFAPRLLELSLTPDGMTWPDLELIFIKLGQANWWSWPEAMILKELMDALWIDVLTHDPSWVGTGELLCSLGSAQPSIAHRLHDWSALRTAAAIANLHEFLTTETEIKDRRLVAQNAYWDTASTTYTELSTWLNDGPALAAVEAAIAAHTSEAVQAQLTAIRDRLLPTR</sequence>
<accession>A0ABP6HDX8</accession>
<keyword evidence="2" id="KW-1185">Reference proteome</keyword>
<name>A0ABP6HDX8_9ACTN</name>
<gene>
    <name evidence="1" type="ORF">GCM10010439_74360</name>
</gene>
<dbReference type="EMBL" id="BAAATZ010000057">
    <property type="protein sequence ID" value="GAA2738933.1"/>
    <property type="molecule type" value="Genomic_DNA"/>
</dbReference>
<proteinExistence type="predicted"/>